<dbReference type="PANTHER" id="PTHR36729">
    <property type="entry name" value="EXPRESSED PROTEIN"/>
    <property type="match status" value="1"/>
</dbReference>
<evidence type="ECO:0000313" key="2">
    <source>
        <dbReference type="EMBL" id="BAC09800.1"/>
    </source>
</evidence>
<gene>
    <name evidence="2" type="ordered locus">tsr2248</name>
</gene>
<dbReference type="InterPro" id="IPR056636">
    <property type="entry name" value="DUF7734"/>
</dbReference>
<name>Q8DGR6_THEVB</name>
<evidence type="ECO:0000259" key="1">
    <source>
        <dbReference type="Pfam" id="PF24869"/>
    </source>
</evidence>
<dbReference type="AlphaFoldDB" id="Q8DGR6"/>
<feature type="domain" description="DUF7734" evidence="1">
    <location>
        <begin position="7"/>
        <end position="93"/>
    </location>
</feature>
<organism evidence="2 3">
    <name type="scientific">Thermosynechococcus vestitus (strain NIES-2133 / IAM M-273 / BP-1)</name>
    <dbReference type="NCBI Taxonomy" id="197221"/>
    <lineage>
        <taxon>Bacteria</taxon>
        <taxon>Bacillati</taxon>
        <taxon>Cyanobacteriota</taxon>
        <taxon>Cyanophyceae</taxon>
        <taxon>Acaryochloridales</taxon>
        <taxon>Thermosynechococcaceae</taxon>
        <taxon>Thermosynechococcus</taxon>
    </lineage>
</organism>
<reference evidence="2 3" key="1">
    <citation type="journal article" date="2002" name="DNA Res.">
        <title>Complete genome structure of the thermophilic cyanobacterium Thermosynechococcus elongatus BP-1.</title>
        <authorList>
            <person name="Nakamura Y."/>
            <person name="Kaneko T."/>
            <person name="Sato S."/>
            <person name="Ikeuchi M."/>
            <person name="Katoh H."/>
            <person name="Sasamoto S."/>
            <person name="Watanabe A."/>
            <person name="Iriguchi M."/>
            <person name="Kawashima K."/>
            <person name="Kimura T."/>
            <person name="Kishida Y."/>
            <person name="Kiyokawa C."/>
            <person name="Kohara M."/>
            <person name="Matsumoto M."/>
            <person name="Matsuno A."/>
            <person name="Nakazaki N."/>
            <person name="Shimpo S."/>
            <person name="Sugimoto M."/>
            <person name="Takeuchi C."/>
            <person name="Yamada M."/>
            <person name="Tabata S."/>
        </authorList>
    </citation>
    <scope>NUCLEOTIDE SEQUENCE [LARGE SCALE GENOMIC DNA]</scope>
    <source>
        <strain evidence="3">IAM M-273 / NIES-2133 / BP-1</strain>
    </source>
</reference>
<dbReference type="EnsemblBacteria" id="BAC09800">
    <property type="protein sequence ID" value="BAC09800"/>
    <property type="gene ID" value="BAC09800"/>
</dbReference>
<dbReference type="Proteomes" id="UP000000440">
    <property type="component" value="Chromosome"/>
</dbReference>
<dbReference type="PANTHER" id="PTHR36729:SF2">
    <property type="entry name" value="EXPRESSED PROTEIN"/>
    <property type="match status" value="1"/>
</dbReference>
<accession>Q8DGR6</accession>
<dbReference type="EMBL" id="BA000039">
    <property type="protein sequence ID" value="BAC09800.1"/>
    <property type="molecule type" value="Genomic_DNA"/>
</dbReference>
<dbReference type="KEGG" id="tel:tsr2248"/>
<dbReference type="Pfam" id="PF24869">
    <property type="entry name" value="DUF7734"/>
    <property type="match status" value="1"/>
</dbReference>
<keyword evidence="3" id="KW-1185">Reference proteome</keyword>
<dbReference type="STRING" id="197221.gene:10748864"/>
<sequence>MSMSPLALLEAYSRAHPQEVLLVEVQVGEQEEVVLIFKGVSSSLTAATVVDADVPLLPEEAVIVAVDRLRSPYNPSAPLYLEQGIPWEDFQRRCLGVS</sequence>
<dbReference type="eggNOG" id="ENOG5032S41">
    <property type="taxonomic scope" value="Bacteria"/>
</dbReference>
<protein>
    <submittedName>
        <fullName evidence="2">Tsr2248 protein</fullName>
    </submittedName>
</protein>
<proteinExistence type="predicted"/>
<evidence type="ECO:0000313" key="3">
    <source>
        <dbReference type="Proteomes" id="UP000000440"/>
    </source>
</evidence>